<dbReference type="SUPFAM" id="SSF46689">
    <property type="entry name" value="Homeodomain-like"/>
    <property type="match status" value="1"/>
</dbReference>
<protein>
    <submittedName>
        <fullName evidence="5">AraC family transcriptional regulator</fullName>
    </submittedName>
</protein>
<dbReference type="PANTHER" id="PTHR43280">
    <property type="entry name" value="ARAC-FAMILY TRANSCRIPTIONAL REGULATOR"/>
    <property type="match status" value="1"/>
</dbReference>
<dbReference type="GO" id="GO:0043565">
    <property type="term" value="F:sequence-specific DNA binding"/>
    <property type="evidence" value="ECO:0007669"/>
    <property type="project" value="InterPro"/>
</dbReference>
<dbReference type="Proteomes" id="UP000281028">
    <property type="component" value="Unassembled WGS sequence"/>
</dbReference>
<dbReference type="GO" id="GO:0003700">
    <property type="term" value="F:DNA-binding transcription factor activity"/>
    <property type="evidence" value="ECO:0007669"/>
    <property type="project" value="InterPro"/>
</dbReference>
<comment type="caution">
    <text evidence="5">The sequence shown here is derived from an EMBL/GenBank/DDBJ whole genome shotgun (WGS) entry which is preliminary data.</text>
</comment>
<dbReference type="InterPro" id="IPR020449">
    <property type="entry name" value="Tscrpt_reg_AraC-type_HTH"/>
</dbReference>
<gene>
    <name evidence="5" type="ORF">ECE50_000075</name>
</gene>
<keyword evidence="3" id="KW-0804">Transcription</keyword>
<sequence length="284" mass="33178">MKKMNKIPVRQIRSAHQATDFRQRFTIRRVEDMLADGDMEQELHRHNFYYLLALQQGKGNHEIDFQPYPVDNHTIFLMRPGQVHRLILKTGSSGYIVGFRDEWQATQDALVRKAAAFPHYLLTADRFQPLQVMLAYIFREYTEQQERYGDVIKAHMTAVLTMLIRTQSVQDADNSSMYLQERLEIFSSLLATHISTHKQVSDYAALMHLSVYQLNTVTRASLGKTAAACINDYIILEARRYLLATSNKINQIAYELGYEDVSYFIRFFKKHTGYSPEAYRQQFQ</sequence>
<evidence type="ECO:0000256" key="3">
    <source>
        <dbReference type="ARBA" id="ARBA00023163"/>
    </source>
</evidence>
<evidence type="ECO:0000313" key="6">
    <source>
        <dbReference type="Proteomes" id="UP000281028"/>
    </source>
</evidence>
<dbReference type="InterPro" id="IPR009057">
    <property type="entry name" value="Homeodomain-like_sf"/>
</dbReference>
<dbReference type="Gene3D" id="1.10.10.60">
    <property type="entry name" value="Homeodomain-like"/>
    <property type="match status" value="1"/>
</dbReference>
<name>A0A9Q5CZ57_9BACT</name>
<dbReference type="Pfam" id="PF02311">
    <property type="entry name" value="AraC_binding"/>
    <property type="match status" value="1"/>
</dbReference>
<dbReference type="SMART" id="SM00342">
    <property type="entry name" value="HTH_ARAC"/>
    <property type="match status" value="1"/>
</dbReference>
<keyword evidence="2" id="KW-0238">DNA-binding</keyword>
<dbReference type="InterPro" id="IPR003313">
    <property type="entry name" value="AraC-bd"/>
</dbReference>
<dbReference type="EMBL" id="RIAR02000001">
    <property type="protein sequence ID" value="NSL85209.1"/>
    <property type="molecule type" value="Genomic_DNA"/>
</dbReference>
<dbReference type="PRINTS" id="PR00032">
    <property type="entry name" value="HTHARAC"/>
</dbReference>
<evidence type="ECO:0000313" key="5">
    <source>
        <dbReference type="EMBL" id="NSL85209.1"/>
    </source>
</evidence>
<evidence type="ECO:0000256" key="1">
    <source>
        <dbReference type="ARBA" id="ARBA00023015"/>
    </source>
</evidence>
<evidence type="ECO:0000256" key="2">
    <source>
        <dbReference type="ARBA" id="ARBA00023125"/>
    </source>
</evidence>
<dbReference type="InterPro" id="IPR018060">
    <property type="entry name" value="HTH_AraC"/>
</dbReference>
<dbReference type="OrthoDB" id="1096411at2"/>
<keyword evidence="6" id="KW-1185">Reference proteome</keyword>
<evidence type="ECO:0000259" key="4">
    <source>
        <dbReference type="PROSITE" id="PS01124"/>
    </source>
</evidence>
<proteinExistence type="predicted"/>
<dbReference type="AlphaFoldDB" id="A0A9Q5CZ57"/>
<accession>A0A9Q5CZ57</accession>
<reference evidence="5" key="1">
    <citation type="submission" date="2020-05" db="EMBL/GenBank/DDBJ databases">
        <title>Chitinophaga laudate sp. nov., isolated from a tropical peat swamp.</title>
        <authorList>
            <person name="Goh C.B.S."/>
            <person name="Lee M.S."/>
            <person name="Parimannan S."/>
            <person name="Pasbakhsh P."/>
            <person name="Yule C.M."/>
            <person name="Rajandas H."/>
            <person name="Loke S."/>
            <person name="Croft L."/>
            <person name="Tan J.B.L."/>
        </authorList>
    </citation>
    <scope>NUCLEOTIDE SEQUENCE</scope>
    <source>
        <strain evidence="5">Mgbs1</strain>
    </source>
</reference>
<dbReference type="PROSITE" id="PS01124">
    <property type="entry name" value="HTH_ARAC_FAMILY_2"/>
    <property type="match status" value="1"/>
</dbReference>
<dbReference type="PANTHER" id="PTHR43280:SF32">
    <property type="entry name" value="TRANSCRIPTIONAL REGULATORY PROTEIN"/>
    <property type="match status" value="1"/>
</dbReference>
<keyword evidence="1" id="KW-0805">Transcription regulation</keyword>
<dbReference type="SUPFAM" id="SSF51215">
    <property type="entry name" value="Regulatory protein AraC"/>
    <property type="match status" value="1"/>
</dbReference>
<dbReference type="Pfam" id="PF12833">
    <property type="entry name" value="HTH_18"/>
    <property type="match status" value="1"/>
</dbReference>
<organism evidence="5 6">
    <name type="scientific">Chitinophaga solisilvae</name>
    <dbReference type="NCBI Taxonomy" id="1233460"/>
    <lineage>
        <taxon>Bacteria</taxon>
        <taxon>Pseudomonadati</taxon>
        <taxon>Bacteroidota</taxon>
        <taxon>Chitinophagia</taxon>
        <taxon>Chitinophagales</taxon>
        <taxon>Chitinophagaceae</taxon>
        <taxon>Chitinophaga</taxon>
    </lineage>
</organism>
<dbReference type="InterPro" id="IPR037923">
    <property type="entry name" value="HTH-like"/>
</dbReference>
<feature type="domain" description="HTH araC/xylS-type" evidence="4">
    <location>
        <begin position="184"/>
        <end position="282"/>
    </location>
</feature>